<name>V6SSR8_9FLAO</name>
<sequence length="157" mass="17273">MKNVFVILMMVLFTVGCSSKKRVAEEKNEPAVQYRDDFRSVSATAKKKFLSEMKANDASASVLILTKGFKGGKVTVANEKKSLYSGIPISNLSTGIAGYITINNTVDTKITDDISKVEVVIDAANANKYKFIYVMKDASRLGNPYVITYSNTLRPLK</sequence>
<dbReference type="Proteomes" id="UP000018004">
    <property type="component" value="Unassembled WGS sequence"/>
</dbReference>
<keyword evidence="2" id="KW-1185">Reference proteome</keyword>
<dbReference type="EMBL" id="AVGG01000001">
    <property type="protein sequence ID" value="ESU29671.1"/>
    <property type="molecule type" value="Genomic_DNA"/>
</dbReference>
<dbReference type="PROSITE" id="PS51257">
    <property type="entry name" value="PROKAR_LIPOPROTEIN"/>
    <property type="match status" value="1"/>
</dbReference>
<gene>
    <name evidence="1" type="ORF">FLJC2902T_01440</name>
</gene>
<dbReference type="AlphaFoldDB" id="V6SSR8"/>
<evidence type="ECO:0000313" key="2">
    <source>
        <dbReference type="Proteomes" id="UP000018004"/>
    </source>
</evidence>
<accession>V6SSR8</accession>
<dbReference type="eggNOG" id="ENOG5030YPA">
    <property type="taxonomic scope" value="Bacteria"/>
</dbReference>
<organism evidence="1 2">
    <name type="scientific">Flavobacterium limnosediminis JC2902</name>
    <dbReference type="NCBI Taxonomy" id="1341181"/>
    <lineage>
        <taxon>Bacteria</taxon>
        <taxon>Pseudomonadati</taxon>
        <taxon>Bacteroidota</taxon>
        <taxon>Flavobacteriia</taxon>
        <taxon>Flavobacteriales</taxon>
        <taxon>Flavobacteriaceae</taxon>
        <taxon>Flavobacterium</taxon>
    </lineage>
</organism>
<comment type="caution">
    <text evidence="1">The sequence shown here is derived from an EMBL/GenBank/DDBJ whole genome shotgun (WGS) entry which is preliminary data.</text>
</comment>
<evidence type="ECO:0000313" key="1">
    <source>
        <dbReference type="EMBL" id="ESU29671.1"/>
    </source>
</evidence>
<protein>
    <recommendedName>
        <fullName evidence="3">Lipoprotein</fullName>
    </recommendedName>
</protein>
<evidence type="ECO:0008006" key="3">
    <source>
        <dbReference type="Google" id="ProtNLM"/>
    </source>
</evidence>
<reference evidence="1 2" key="1">
    <citation type="submission" date="2013-08" db="EMBL/GenBank/DDBJ databases">
        <title>Flavobacterium limnosediminis JC2902 genome sequencing.</title>
        <authorList>
            <person name="Lee K."/>
            <person name="Yi H."/>
            <person name="Park S."/>
            <person name="Chun J."/>
        </authorList>
    </citation>
    <scope>NUCLEOTIDE SEQUENCE [LARGE SCALE GENOMIC DNA]</scope>
    <source>
        <strain evidence="1 2">JC2902</strain>
    </source>
</reference>
<proteinExistence type="predicted"/>
<dbReference type="PATRIC" id="fig|1341181.4.peg.139"/>